<dbReference type="KEGG" id="psin:CAK95_08595"/>
<accession>A0A1W6ZPG3</accession>
<evidence type="ECO:0000313" key="1">
    <source>
        <dbReference type="EMBL" id="ARP99137.1"/>
    </source>
</evidence>
<protein>
    <submittedName>
        <fullName evidence="1">S-adenosylmethionine--diacylglycerol 3-amino-3-carboxypropyl transferase</fullName>
    </submittedName>
</protein>
<dbReference type="PANTHER" id="PTHR47473:SF1">
    <property type="entry name" value="METHYLTRANSFERASE DOMAIN-CONTAINING PROTEIN"/>
    <property type="match status" value="1"/>
</dbReference>
<evidence type="ECO:0000313" key="2">
    <source>
        <dbReference type="Proteomes" id="UP000194137"/>
    </source>
</evidence>
<dbReference type="InterPro" id="IPR021829">
    <property type="entry name" value="DUF3419"/>
</dbReference>
<keyword evidence="1" id="KW-0808">Transferase</keyword>
<dbReference type="Proteomes" id="UP000194137">
    <property type="component" value="Chromosome"/>
</dbReference>
<dbReference type="InterPro" id="IPR029063">
    <property type="entry name" value="SAM-dependent_MTases_sf"/>
</dbReference>
<dbReference type="STRING" id="1235591.CAK95_08595"/>
<gene>
    <name evidence="1" type="ORF">CAK95_08595</name>
</gene>
<reference evidence="1 2" key="1">
    <citation type="submission" date="2017-05" db="EMBL/GenBank/DDBJ databases">
        <title>Full genome sequence of Pseudorhodoplanes sinuspersici.</title>
        <authorList>
            <person name="Dastgheib S.M.M."/>
            <person name="Shavandi M."/>
            <person name="Tirandaz H."/>
        </authorList>
    </citation>
    <scope>NUCLEOTIDE SEQUENCE [LARGE SCALE GENOMIC DNA]</scope>
    <source>
        <strain evidence="1 2">RIPI110</strain>
    </source>
</reference>
<dbReference type="PANTHER" id="PTHR47473">
    <property type="entry name" value="BTA1P"/>
    <property type="match status" value="1"/>
</dbReference>
<dbReference type="GO" id="GO:0016740">
    <property type="term" value="F:transferase activity"/>
    <property type="evidence" value="ECO:0007669"/>
    <property type="project" value="UniProtKB-KW"/>
</dbReference>
<dbReference type="OrthoDB" id="1522784at2"/>
<name>A0A1W6ZPG3_9HYPH</name>
<proteinExistence type="predicted"/>
<organism evidence="1 2">
    <name type="scientific">Pseudorhodoplanes sinuspersici</name>
    <dbReference type="NCBI Taxonomy" id="1235591"/>
    <lineage>
        <taxon>Bacteria</taxon>
        <taxon>Pseudomonadati</taxon>
        <taxon>Pseudomonadota</taxon>
        <taxon>Alphaproteobacteria</taxon>
        <taxon>Hyphomicrobiales</taxon>
        <taxon>Pseudorhodoplanes</taxon>
    </lineage>
</organism>
<dbReference type="AlphaFoldDB" id="A0A1W6ZPG3"/>
<dbReference type="EMBL" id="CP021112">
    <property type="protein sequence ID" value="ARP99137.1"/>
    <property type="molecule type" value="Genomic_DNA"/>
</dbReference>
<dbReference type="SUPFAM" id="SSF53335">
    <property type="entry name" value="S-adenosyl-L-methionine-dependent methyltransferases"/>
    <property type="match status" value="1"/>
</dbReference>
<keyword evidence="2" id="KW-1185">Reference proteome</keyword>
<sequence>MATADERLKQAVRRNTLLSREGLLEAAFARLFKGMVYPQIWEDPEIDLEALAIQPGNHVVTIASGGCNVLSYLVAGPEKITALDLSRAHIALNRLKLEGIRRLPDYEAYYGFFGAADRDDNIHLYQQHIARFLDPDTRAYWETRQKFGLGDPRISVFSRNLYRYGLLGRFIGFGHAIAKLYGVDPRDMLRAQTLEEQRVYFDKVLAPLFDKRFVRWFTSRQFSLYGLGIPPAQYEALALAGTGGMSSILRQRMEKLTCDFSLDDNYFAWQALGRSYAKDGRGPLPPYLRAEHFETIRDRADRAQVLNRSFTEYLHSLPMESADRFVLLDAQDWMTDTQLNALWREITRTARPGARVIFRTAAEPSLLPGRVEDAVLDRWTYEAHASRDFTRRDRSAIYGGFHLYTLRDAS</sequence>
<dbReference type="Pfam" id="PF11899">
    <property type="entry name" value="DUF3419"/>
    <property type="match status" value="1"/>
</dbReference>